<dbReference type="Proteomes" id="UP001589610">
    <property type="component" value="Unassembled WGS sequence"/>
</dbReference>
<accession>A0ABV5TTG3</accession>
<keyword evidence="2" id="KW-1185">Reference proteome</keyword>
<evidence type="ECO:0000313" key="1">
    <source>
        <dbReference type="EMBL" id="MFB9681415.1"/>
    </source>
</evidence>
<organism evidence="1 2">
    <name type="scientific">Streptosporangium vulgare</name>
    <dbReference type="NCBI Taxonomy" id="46190"/>
    <lineage>
        <taxon>Bacteria</taxon>
        <taxon>Bacillati</taxon>
        <taxon>Actinomycetota</taxon>
        <taxon>Actinomycetes</taxon>
        <taxon>Streptosporangiales</taxon>
        <taxon>Streptosporangiaceae</taxon>
        <taxon>Streptosporangium</taxon>
    </lineage>
</organism>
<proteinExistence type="predicted"/>
<dbReference type="RefSeq" id="WP_344750066.1">
    <property type="nucleotide sequence ID" value="NZ_BAAAWW010000216.1"/>
</dbReference>
<gene>
    <name evidence="1" type="ORF">ACFFRH_38555</name>
</gene>
<sequence length="69" mass="7608">MTFKLTLDRNHLPQCLITSFPPTGIYDSTAWEGNTISVETRFTGWGGKVSLKAPPANKVTTKPEDRDGL</sequence>
<comment type="caution">
    <text evidence="1">The sequence shown here is derived from an EMBL/GenBank/DDBJ whole genome shotgun (WGS) entry which is preliminary data.</text>
</comment>
<evidence type="ECO:0000313" key="2">
    <source>
        <dbReference type="Proteomes" id="UP001589610"/>
    </source>
</evidence>
<dbReference type="EMBL" id="JBHMBS010000033">
    <property type="protein sequence ID" value="MFB9681415.1"/>
    <property type="molecule type" value="Genomic_DNA"/>
</dbReference>
<reference evidence="1 2" key="1">
    <citation type="submission" date="2024-09" db="EMBL/GenBank/DDBJ databases">
        <authorList>
            <person name="Sun Q."/>
            <person name="Mori K."/>
        </authorList>
    </citation>
    <scope>NUCLEOTIDE SEQUENCE [LARGE SCALE GENOMIC DNA]</scope>
    <source>
        <strain evidence="1 2">JCM 3028</strain>
    </source>
</reference>
<protein>
    <submittedName>
        <fullName evidence="1">Uncharacterized protein</fullName>
    </submittedName>
</protein>
<name>A0ABV5TTG3_9ACTN</name>